<dbReference type="InterPro" id="IPR052523">
    <property type="entry name" value="Trichothecene_AcTrans"/>
</dbReference>
<dbReference type="Pfam" id="PF00583">
    <property type="entry name" value="Acetyltransf_1"/>
    <property type="match status" value="1"/>
</dbReference>
<evidence type="ECO:0000313" key="2">
    <source>
        <dbReference type="EMBL" id="GJC87438.1"/>
    </source>
</evidence>
<dbReference type="PROSITE" id="PS51186">
    <property type="entry name" value="GNAT"/>
    <property type="match status" value="1"/>
</dbReference>
<dbReference type="InterPro" id="IPR016181">
    <property type="entry name" value="Acyl_CoA_acyltransferase"/>
</dbReference>
<feature type="domain" description="N-acetyltransferase" evidence="1">
    <location>
        <begin position="22"/>
        <end position="230"/>
    </location>
</feature>
<protein>
    <recommendedName>
        <fullName evidence="1">N-acetyltransferase domain-containing protein</fullName>
    </recommendedName>
</protein>
<dbReference type="PANTHER" id="PTHR42791:SF1">
    <property type="entry name" value="N-ACETYLTRANSFERASE DOMAIN-CONTAINING PROTEIN"/>
    <property type="match status" value="1"/>
</dbReference>
<evidence type="ECO:0000259" key="1">
    <source>
        <dbReference type="PROSITE" id="PS51186"/>
    </source>
</evidence>
<dbReference type="PANTHER" id="PTHR42791">
    <property type="entry name" value="GNAT FAMILY ACETYLTRANSFERASE"/>
    <property type="match status" value="1"/>
</dbReference>
<keyword evidence="3" id="KW-1185">Reference proteome</keyword>
<organism evidence="2 3">
    <name type="scientific">Colletotrichum liriopes</name>
    <dbReference type="NCBI Taxonomy" id="708192"/>
    <lineage>
        <taxon>Eukaryota</taxon>
        <taxon>Fungi</taxon>
        <taxon>Dikarya</taxon>
        <taxon>Ascomycota</taxon>
        <taxon>Pezizomycotina</taxon>
        <taxon>Sordariomycetes</taxon>
        <taxon>Hypocreomycetidae</taxon>
        <taxon>Glomerellales</taxon>
        <taxon>Glomerellaceae</taxon>
        <taxon>Colletotrichum</taxon>
        <taxon>Colletotrichum spaethianum species complex</taxon>
    </lineage>
</organism>
<sequence length="403" mass="44440">MASASADHPTPVAAVRPAKPDVTLRAAIHEDVPILASIADAAFQTDTHTQLKAAFHGADNFAEGMKQALGAWVDHPKVDVVVAEDSERGRLVGWAGWVRRGFAGDTDLPLDGPFEEPTAETHLAGKEKRTIKDLEDLTNASMGYWVQRFMPEGSRCRFLCSYVVHPEFQSRGVGSRLMKWGTDKADAEPGVYCWVQSSMGGKTAFERQGFREIGRLEAALDDFAEGKMPGEENEHITGSKDAWGTYAWVYMKRDARDRHETPCPASGFIMSCTIIVSEMASLKSVIIGTLGFDAQKLRMYWCPYVKPAASRAGQPTATMPRPRGTKKEKAMPLTADRRHLYGVSYQIEALLMARLRRANDPVPTVYRISQSCFSAVLLHSAAFFTLPSYLSSRGIESAEWTSA</sequence>
<dbReference type="SUPFAM" id="SSF55729">
    <property type="entry name" value="Acyl-CoA N-acyltransferases (Nat)"/>
    <property type="match status" value="1"/>
</dbReference>
<reference evidence="2 3" key="1">
    <citation type="submission" date="2021-07" db="EMBL/GenBank/DDBJ databases">
        <title>Genome data of Colletotrichum spaethianum.</title>
        <authorList>
            <person name="Utami Y.D."/>
            <person name="Hiruma K."/>
        </authorList>
    </citation>
    <scope>NUCLEOTIDE SEQUENCE [LARGE SCALE GENOMIC DNA]</scope>
    <source>
        <strain evidence="2 3">MAFF 242679</strain>
    </source>
</reference>
<dbReference type="AlphaFoldDB" id="A0AA37GUC8"/>
<name>A0AA37GUC8_9PEZI</name>
<comment type="caution">
    <text evidence="2">The sequence shown here is derived from an EMBL/GenBank/DDBJ whole genome shotgun (WGS) entry which is preliminary data.</text>
</comment>
<dbReference type="InterPro" id="IPR000182">
    <property type="entry name" value="GNAT_dom"/>
</dbReference>
<dbReference type="EMBL" id="BPPX01000026">
    <property type="protein sequence ID" value="GJC87438.1"/>
    <property type="molecule type" value="Genomic_DNA"/>
</dbReference>
<proteinExistence type="predicted"/>
<dbReference type="Proteomes" id="UP001055172">
    <property type="component" value="Unassembled WGS sequence"/>
</dbReference>
<dbReference type="CDD" id="cd04301">
    <property type="entry name" value="NAT_SF"/>
    <property type="match status" value="1"/>
</dbReference>
<dbReference type="GO" id="GO:0016747">
    <property type="term" value="F:acyltransferase activity, transferring groups other than amino-acyl groups"/>
    <property type="evidence" value="ECO:0007669"/>
    <property type="project" value="InterPro"/>
</dbReference>
<evidence type="ECO:0000313" key="3">
    <source>
        <dbReference type="Proteomes" id="UP001055172"/>
    </source>
</evidence>
<accession>A0AA37GUC8</accession>
<gene>
    <name evidence="2" type="ORF">ColLi_10276</name>
</gene>
<dbReference type="Gene3D" id="3.40.630.30">
    <property type="match status" value="1"/>
</dbReference>